<dbReference type="PIRSF" id="PIRSF004486">
    <property type="entry name" value="MraW"/>
    <property type="match status" value="1"/>
</dbReference>
<keyword evidence="6" id="KW-0963">Cytoplasm</keyword>
<dbReference type="EMBL" id="JBFNFH010000009">
    <property type="protein sequence ID" value="MFM1525000.1"/>
    <property type="molecule type" value="Genomic_DNA"/>
</dbReference>
<keyword evidence="3 6" id="KW-0489">Methyltransferase</keyword>
<keyword evidence="5 6" id="KW-0949">S-adenosyl-L-methionine</keyword>
<sequence>MKFNHEPVLLKETIEALNIKENGIYVDCTVGGAGHSIEILKRMGSEGRLVAIDQDEEALIAASNRLQDYKDQVYFIKCNYAYLGKILDELSIDKVDGVLMDIGVSSHQLDEGERGFSYHQEAELDMRMDKDQELTARYIVNNYDKDDLEKIFWQYGEEKWGMRIAEFIIEARKEKEIITTFDLVEIIKAAIPKKARLDKHPAKKIFQALRIEVNKELDVLETGIQSSVERLKQGGRLAIITFHSLEDRIVKNNFKELSKGCTCPPEFPVCVCNRREVIKVINKKPITATEEELKNNNRSRSAKLRVCEKL</sequence>
<dbReference type="InterPro" id="IPR023397">
    <property type="entry name" value="SAM-dep_MeTrfase_MraW_recog"/>
</dbReference>
<evidence type="ECO:0000256" key="1">
    <source>
        <dbReference type="ARBA" id="ARBA00010396"/>
    </source>
</evidence>
<dbReference type="GO" id="GO:0032259">
    <property type="term" value="P:methylation"/>
    <property type="evidence" value="ECO:0007669"/>
    <property type="project" value="UniProtKB-KW"/>
</dbReference>
<comment type="similarity">
    <text evidence="1 6">Belongs to the methyltransferase superfamily. RsmH family.</text>
</comment>
<gene>
    <name evidence="6 7" type="primary">rsmH</name>
    <name evidence="7" type="ORF">ABGF40_04865</name>
</gene>
<dbReference type="GO" id="GO:0008168">
    <property type="term" value="F:methyltransferase activity"/>
    <property type="evidence" value="ECO:0007669"/>
    <property type="project" value="UniProtKB-KW"/>
</dbReference>
<evidence type="ECO:0000256" key="6">
    <source>
        <dbReference type="HAMAP-Rule" id="MF_01007"/>
    </source>
</evidence>
<comment type="function">
    <text evidence="6">Specifically methylates the N4 position of cytidine in position 1402 (C1402) of 16S rRNA.</text>
</comment>
<dbReference type="RefSeq" id="WP_408126607.1">
    <property type="nucleotide sequence ID" value="NZ_JBFNFH010000009.1"/>
</dbReference>
<organism evidence="7 8">
    <name type="scientific">Helcococcus bovis</name>
    <dbReference type="NCBI Taxonomy" id="3153252"/>
    <lineage>
        <taxon>Bacteria</taxon>
        <taxon>Bacillati</taxon>
        <taxon>Bacillota</taxon>
        <taxon>Tissierellia</taxon>
        <taxon>Tissierellales</taxon>
        <taxon>Peptoniphilaceae</taxon>
        <taxon>Helcococcus</taxon>
    </lineage>
</organism>
<evidence type="ECO:0000256" key="5">
    <source>
        <dbReference type="ARBA" id="ARBA00022691"/>
    </source>
</evidence>
<comment type="caution">
    <text evidence="7">The sequence shown here is derived from an EMBL/GenBank/DDBJ whole genome shotgun (WGS) entry which is preliminary data.</text>
</comment>
<dbReference type="Proteomes" id="UP001629536">
    <property type="component" value="Unassembled WGS sequence"/>
</dbReference>
<dbReference type="EC" id="2.1.1.199" evidence="6"/>
<accession>A0ABW9F7I7</accession>
<evidence type="ECO:0000256" key="3">
    <source>
        <dbReference type="ARBA" id="ARBA00022603"/>
    </source>
</evidence>
<dbReference type="Gene3D" id="1.10.150.170">
    <property type="entry name" value="Putative methyltransferase TM0872, insert domain"/>
    <property type="match status" value="1"/>
</dbReference>
<feature type="binding site" evidence="6">
    <location>
        <position position="101"/>
    </location>
    <ligand>
        <name>S-adenosyl-L-methionine</name>
        <dbReference type="ChEBI" id="CHEBI:59789"/>
    </ligand>
</feature>
<dbReference type="InterPro" id="IPR029063">
    <property type="entry name" value="SAM-dependent_MTases_sf"/>
</dbReference>
<dbReference type="NCBIfam" id="TIGR00006">
    <property type="entry name" value="16S rRNA (cytosine(1402)-N(4))-methyltransferase RsmH"/>
    <property type="match status" value="1"/>
</dbReference>
<protein>
    <recommendedName>
        <fullName evidence="6">Ribosomal RNA small subunit methyltransferase H</fullName>
        <ecNumber evidence="6">2.1.1.199</ecNumber>
    </recommendedName>
    <alternativeName>
        <fullName evidence="6">16S rRNA m(4)C1402 methyltransferase</fullName>
    </alternativeName>
    <alternativeName>
        <fullName evidence="6">rRNA (cytosine-N(4)-)-methyltransferase RsmH</fullName>
    </alternativeName>
</protein>
<proteinExistence type="inferred from homology"/>
<dbReference type="Pfam" id="PF01795">
    <property type="entry name" value="Methyltransf_5"/>
    <property type="match status" value="1"/>
</dbReference>
<comment type="catalytic activity">
    <reaction evidence="6">
        <text>cytidine(1402) in 16S rRNA + S-adenosyl-L-methionine = N(4)-methylcytidine(1402) in 16S rRNA + S-adenosyl-L-homocysteine + H(+)</text>
        <dbReference type="Rhea" id="RHEA:42928"/>
        <dbReference type="Rhea" id="RHEA-COMP:10286"/>
        <dbReference type="Rhea" id="RHEA-COMP:10287"/>
        <dbReference type="ChEBI" id="CHEBI:15378"/>
        <dbReference type="ChEBI" id="CHEBI:57856"/>
        <dbReference type="ChEBI" id="CHEBI:59789"/>
        <dbReference type="ChEBI" id="CHEBI:74506"/>
        <dbReference type="ChEBI" id="CHEBI:82748"/>
        <dbReference type="EC" id="2.1.1.199"/>
    </reaction>
</comment>
<dbReference type="HAMAP" id="MF_01007">
    <property type="entry name" value="16SrRNA_methyltr_H"/>
    <property type="match status" value="1"/>
</dbReference>
<dbReference type="Gene3D" id="3.40.50.150">
    <property type="entry name" value="Vaccinia Virus protein VP39"/>
    <property type="match status" value="1"/>
</dbReference>
<keyword evidence="8" id="KW-1185">Reference proteome</keyword>
<feature type="binding site" evidence="6">
    <location>
        <position position="53"/>
    </location>
    <ligand>
        <name>S-adenosyl-L-methionine</name>
        <dbReference type="ChEBI" id="CHEBI:59789"/>
    </ligand>
</feature>
<evidence type="ECO:0000256" key="4">
    <source>
        <dbReference type="ARBA" id="ARBA00022679"/>
    </source>
</evidence>
<feature type="binding site" evidence="6">
    <location>
        <position position="108"/>
    </location>
    <ligand>
        <name>S-adenosyl-L-methionine</name>
        <dbReference type="ChEBI" id="CHEBI:59789"/>
    </ligand>
</feature>
<dbReference type="SUPFAM" id="SSF81799">
    <property type="entry name" value="Putative methyltransferase TM0872, insert domain"/>
    <property type="match status" value="1"/>
</dbReference>
<feature type="binding site" evidence="6">
    <location>
        <begin position="33"/>
        <end position="35"/>
    </location>
    <ligand>
        <name>S-adenosyl-L-methionine</name>
        <dbReference type="ChEBI" id="CHEBI:59789"/>
    </ligand>
</feature>
<keyword evidence="4 6" id="KW-0808">Transferase</keyword>
<dbReference type="InterPro" id="IPR002903">
    <property type="entry name" value="RsmH"/>
</dbReference>
<dbReference type="PANTHER" id="PTHR11265">
    <property type="entry name" value="S-ADENOSYL-METHYLTRANSFERASE MRAW"/>
    <property type="match status" value="1"/>
</dbReference>
<keyword evidence="2 6" id="KW-0698">rRNA processing</keyword>
<name>A0ABW9F7I7_9FIRM</name>
<evidence type="ECO:0000313" key="7">
    <source>
        <dbReference type="EMBL" id="MFM1525000.1"/>
    </source>
</evidence>
<evidence type="ECO:0000256" key="2">
    <source>
        <dbReference type="ARBA" id="ARBA00022552"/>
    </source>
</evidence>
<feature type="binding site" evidence="6">
    <location>
        <position position="80"/>
    </location>
    <ligand>
        <name>S-adenosyl-L-methionine</name>
        <dbReference type="ChEBI" id="CHEBI:59789"/>
    </ligand>
</feature>
<comment type="subcellular location">
    <subcellularLocation>
        <location evidence="6">Cytoplasm</location>
    </subcellularLocation>
</comment>
<dbReference type="SUPFAM" id="SSF53335">
    <property type="entry name" value="S-adenosyl-L-methionine-dependent methyltransferases"/>
    <property type="match status" value="1"/>
</dbReference>
<reference evidence="7 8" key="1">
    <citation type="journal article" date="2024" name="Front. Microbiol.">
        <title>Pangenomic and biochemical analyses of Helcococcus ovis reveal widespread tetracycline resistance and a novel bacterial species, Helcococcus bovis.</title>
        <authorList>
            <person name="Cunha F."/>
            <person name="Zhai Y."/>
            <person name="Casaro S."/>
            <person name="Jones K.L."/>
            <person name="Hernandez M."/>
            <person name="Bisinotto R.S."/>
            <person name="Kariyawasam S."/>
            <person name="Brown M.B."/>
            <person name="Phillips A."/>
            <person name="Jeong K.C."/>
            <person name="Galvao K.N."/>
        </authorList>
    </citation>
    <scope>NUCLEOTIDE SEQUENCE [LARGE SCALE GENOMIC DNA]</scope>
    <source>
        <strain evidence="7 8">KG197</strain>
    </source>
</reference>
<evidence type="ECO:0000313" key="8">
    <source>
        <dbReference type="Proteomes" id="UP001629536"/>
    </source>
</evidence>
<dbReference type="PANTHER" id="PTHR11265:SF0">
    <property type="entry name" value="12S RRNA N4-METHYLCYTIDINE METHYLTRANSFERASE"/>
    <property type="match status" value="1"/>
</dbReference>